<organism evidence="4 5">
    <name type="scientific">Candidatus Solincola sediminis</name>
    <dbReference type="NCBI Taxonomy" id="1797199"/>
    <lineage>
        <taxon>Bacteria</taxon>
        <taxon>Bacillati</taxon>
        <taxon>Actinomycetota</taxon>
        <taxon>Candidatus Geothermincolia</taxon>
        <taxon>Candidatus Geothermincolales</taxon>
        <taxon>Candidatus Geothermincolaceae</taxon>
        <taxon>Candidatus Solincola</taxon>
    </lineage>
</organism>
<evidence type="ECO:0000256" key="2">
    <source>
        <dbReference type="PROSITE-ProRule" id="PRU00703"/>
    </source>
</evidence>
<dbReference type="Gene3D" id="3.10.580.10">
    <property type="entry name" value="CBS-domain"/>
    <property type="match status" value="1"/>
</dbReference>
<dbReference type="PANTHER" id="PTHR43080">
    <property type="entry name" value="CBS DOMAIN-CONTAINING PROTEIN CBSX3, MITOCHONDRIAL"/>
    <property type="match status" value="1"/>
</dbReference>
<evidence type="ECO:0000313" key="4">
    <source>
        <dbReference type="EMBL" id="OFW59739.1"/>
    </source>
</evidence>
<evidence type="ECO:0000313" key="5">
    <source>
        <dbReference type="Proteomes" id="UP000177876"/>
    </source>
</evidence>
<dbReference type="InterPro" id="IPR051257">
    <property type="entry name" value="Diverse_CBS-Domain"/>
</dbReference>
<dbReference type="STRING" id="1797197.A2Y75_05030"/>
<dbReference type="Pfam" id="PF00571">
    <property type="entry name" value="CBS"/>
    <property type="match status" value="2"/>
</dbReference>
<proteinExistence type="predicted"/>
<accession>A0A1F2WSB0</accession>
<dbReference type="InterPro" id="IPR046342">
    <property type="entry name" value="CBS_dom_sf"/>
</dbReference>
<dbReference type="SMART" id="SM00116">
    <property type="entry name" value="CBS"/>
    <property type="match status" value="2"/>
</dbReference>
<evidence type="ECO:0000256" key="1">
    <source>
        <dbReference type="ARBA" id="ARBA00023122"/>
    </source>
</evidence>
<dbReference type="EMBL" id="MELK01000011">
    <property type="protein sequence ID" value="OFW59739.1"/>
    <property type="molecule type" value="Genomic_DNA"/>
</dbReference>
<dbReference type="SUPFAM" id="SSF54631">
    <property type="entry name" value="CBS-domain pair"/>
    <property type="match status" value="1"/>
</dbReference>
<dbReference type="PANTHER" id="PTHR43080:SF2">
    <property type="entry name" value="CBS DOMAIN-CONTAINING PROTEIN"/>
    <property type="match status" value="1"/>
</dbReference>
<evidence type="ECO:0000259" key="3">
    <source>
        <dbReference type="PROSITE" id="PS51371"/>
    </source>
</evidence>
<gene>
    <name evidence="4" type="ORF">A2Y75_05030</name>
</gene>
<protein>
    <recommendedName>
        <fullName evidence="3">CBS domain-containing protein</fullName>
    </recommendedName>
</protein>
<feature type="domain" description="CBS" evidence="3">
    <location>
        <begin position="82"/>
        <end position="139"/>
    </location>
</feature>
<name>A0A1F2WSB0_9ACTN</name>
<dbReference type="InterPro" id="IPR000644">
    <property type="entry name" value="CBS_dom"/>
</dbReference>
<reference evidence="4 5" key="1">
    <citation type="journal article" date="2016" name="Nat. Commun.">
        <title>Thousands of microbial genomes shed light on interconnected biogeochemical processes in an aquifer system.</title>
        <authorList>
            <person name="Anantharaman K."/>
            <person name="Brown C.T."/>
            <person name="Hug L.A."/>
            <person name="Sharon I."/>
            <person name="Castelle C.J."/>
            <person name="Probst A.J."/>
            <person name="Thomas B.C."/>
            <person name="Singh A."/>
            <person name="Wilkins M.J."/>
            <person name="Karaoz U."/>
            <person name="Brodie E.L."/>
            <person name="Williams K.H."/>
            <person name="Hubbard S.S."/>
            <person name="Banfield J.F."/>
        </authorList>
    </citation>
    <scope>NUCLEOTIDE SEQUENCE [LARGE SCALE GENOMIC DNA]</scope>
</reference>
<sequence>MLKVRDRMTRQPVVLAPEDNLRKARRLMEERGLRRFPVLDNGVLVGIVTDRDIRAADISCAVVQEKRYEDYILDHVLVGGIMTPNPITVHPDTPLTEAAGIILENKIGGLPVLENERLVGMITETDLIRTLTEMLKRPSSS</sequence>
<dbReference type="CDD" id="cd04584">
    <property type="entry name" value="CBS_pair_AcuB_like"/>
    <property type="match status" value="1"/>
</dbReference>
<dbReference type="PROSITE" id="PS51371">
    <property type="entry name" value="CBS"/>
    <property type="match status" value="2"/>
</dbReference>
<feature type="domain" description="CBS" evidence="3">
    <location>
        <begin position="8"/>
        <end position="69"/>
    </location>
</feature>
<keyword evidence="1 2" id="KW-0129">CBS domain</keyword>
<dbReference type="Proteomes" id="UP000177876">
    <property type="component" value="Unassembled WGS sequence"/>
</dbReference>
<dbReference type="AlphaFoldDB" id="A0A1F2WSB0"/>
<comment type="caution">
    <text evidence="4">The sequence shown here is derived from an EMBL/GenBank/DDBJ whole genome shotgun (WGS) entry which is preliminary data.</text>
</comment>